<dbReference type="Pfam" id="PF00270">
    <property type="entry name" value="DEAD"/>
    <property type="match status" value="1"/>
</dbReference>
<dbReference type="Proteomes" id="UP001198439">
    <property type="component" value="Unassembled WGS sequence"/>
</dbReference>
<dbReference type="CDD" id="cd18787">
    <property type="entry name" value="SF2_C_DEAD"/>
    <property type="match status" value="1"/>
</dbReference>
<keyword evidence="2 6" id="KW-0378">Hydrolase</keyword>
<dbReference type="PROSITE" id="PS51194">
    <property type="entry name" value="HELICASE_CTER"/>
    <property type="match status" value="1"/>
</dbReference>
<dbReference type="SMART" id="SM00487">
    <property type="entry name" value="DEXDc"/>
    <property type="match status" value="1"/>
</dbReference>
<keyword evidence="1 6" id="KW-0547">Nucleotide-binding</keyword>
<gene>
    <name evidence="11" type="ORF">C7U55_10160</name>
    <name evidence="10" type="ORF">LJD69_10555</name>
</gene>
<dbReference type="InterPro" id="IPR000629">
    <property type="entry name" value="RNA-helicase_DEAD-box_CS"/>
</dbReference>
<dbReference type="GO" id="GO:0005840">
    <property type="term" value="C:ribosome"/>
    <property type="evidence" value="ECO:0007669"/>
    <property type="project" value="TreeGrafter"/>
</dbReference>
<reference evidence="12" key="1">
    <citation type="submission" date="2018-03" db="EMBL/GenBank/DDBJ databases">
        <title>Lachnoclostridium SNUG30370 gen.nov., sp.nov., isolated from human faeces.</title>
        <authorList>
            <person name="Seo B."/>
            <person name="Jeon K."/>
            <person name="Ko G."/>
        </authorList>
    </citation>
    <scope>NUCLEOTIDE SEQUENCE [LARGE SCALE GENOMIC DNA]</scope>
    <source>
        <strain evidence="12">SNUG30370</strain>
    </source>
</reference>
<evidence type="ECO:0000259" key="7">
    <source>
        <dbReference type="PROSITE" id="PS51192"/>
    </source>
</evidence>
<evidence type="ECO:0000256" key="2">
    <source>
        <dbReference type="ARBA" id="ARBA00022801"/>
    </source>
</evidence>
<protein>
    <submittedName>
        <fullName evidence="11">DEAD/DEAH box helicase</fullName>
    </submittedName>
</protein>
<dbReference type="PANTHER" id="PTHR47963:SF5">
    <property type="entry name" value="DEAD-BOX ATP-DEPENDENT RNA HELICASE CSHA"/>
    <property type="match status" value="1"/>
</dbReference>
<dbReference type="GO" id="GO:0033592">
    <property type="term" value="F:RNA strand annealing activity"/>
    <property type="evidence" value="ECO:0007669"/>
    <property type="project" value="TreeGrafter"/>
</dbReference>
<dbReference type="Pfam" id="PF00271">
    <property type="entry name" value="Helicase_C"/>
    <property type="match status" value="1"/>
</dbReference>
<evidence type="ECO:0000256" key="6">
    <source>
        <dbReference type="RuleBase" id="RU000492"/>
    </source>
</evidence>
<reference evidence="11" key="2">
    <citation type="journal article" date="2019" name="Int. J. Syst. Evol. Microbiol.">
        <title>Faecalibacillus intestinalis gen. nov., sp. nov. and Faecalibacillus faecis sp. nov., isolated from human faeces.</title>
        <authorList>
            <person name="Seo B."/>
            <person name="Jeon K."/>
            <person name="Baek I."/>
            <person name="Lee Y.M."/>
            <person name="Baek K."/>
            <person name="Ko G."/>
        </authorList>
    </citation>
    <scope>NUCLEOTIDE SEQUENCE</scope>
    <source>
        <strain evidence="11">SNUG30370</strain>
    </source>
</reference>
<dbReference type="Proteomes" id="UP000241201">
    <property type="component" value="Unassembled WGS sequence"/>
</dbReference>
<dbReference type="Gene3D" id="3.30.70.330">
    <property type="match status" value="1"/>
</dbReference>
<dbReference type="GO" id="GO:0005524">
    <property type="term" value="F:ATP binding"/>
    <property type="evidence" value="ECO:0007669"/>
    <property type="project" value="UniProtKB-KW"/>
</dbReference>
<dbReference type="InterPro" id="IPR011545">
    <property type="entry name" value="DEAD/DEAH_box_helicase_dom"/>
</dbReference>
<dbReference type="SMART" id="SM00490">
    <property type="entry name" value="HELICc"/>
    <property type="match status" value="1"/>
</dbReference>
<accession>A0A2T3FST7</accession>
<comment type="caution">
    <text evidence="11">The sequence shown here is derived from an EMBL/GenBank/DDBJ whole genome shotgun (WGS) entry which is preliminary data.</text>
</comment>
<evidence type="ECO:0000259" key="8">
    <source>
        <dbReference type="PROSITE" id="PS51194"/>
    </source>
</evidence>
<dbReference type="PROSITE" id="PS51195">
    <property type="entry name" value="Q_MOTIF"/>
    <property type="match status" value="1"/>
</dbReference>
<dbReference type="PROSITE" id="PS00039">
    <property type="entry name" value="DEAD_ATP_HELICASE"/>
    <property type="match status" value="1"/>
</dbReference>
<dbReference type="InterPro" id="IPR027417">
    <property type="entry name" value="P-loop_NTPase"/>
</dbReference>
<dbReference type="EMBL" id="PYLP01000015">
    <property type="protein sequence ID" value="PST38345.1"/>
    <property type="molecule type" value="Genomic_DNA"/>
</dbReference>
<dbReference type="GO" id="GO:0009409">
    <property type="term" value="P:response to cold"/>
    <property type="evidence" value="ECO:0007669"/>
    <property type="project" value="TreeGrafter"/>
</dbReference>
<comment type="similarity">
    <text evidence="6">Belongs to the DEAD box helicase family.</text>
</comment>
<dbReference type="SUPFAM" id="SSF52540">
    <property type="entry name" value="P-loop containing nucleoside triphosphate hydrolases"/>
    <property type="match status" value="1"/>
</dbReference>
<evidence type="ECO:0000256" key="3">
    <source>
        <dbReference type="ARBA" id="ARBA00022806"/>
    </source>
</evidence>
<evidence type="ECO:0000313" key="10">
    <source>
        <dbReference type="EMBL" id="MCB8611028.1"/>
    </source>
</evidence>
<dbReference type="InterPro" id="IPR050547">
    <property type="entry name" value="DEAD_box_RNA_helicases"/>
</dbReference>
<proteinExistence type="inferred from homology"/>
<dbReference type="EMBL" id="JAJDKZ010000033">
    <property type="protein sequence ID" value="MCB8611028.1"/>
    <property type="molecule type" value="Genomic_DNA"/>
</dbReference>
<evidence type="ECO:0000259" key="9">
    <source>
        <dbReference type="PROSITE" id="PS51195"/>
    </source>
</evidence>
<dbReference type="InterPro" id="IPR012677">
    <property type="entry name" value="Nucleotide-bd_a/b_plait_sf"/>
</dbReference>
<sequence>MNKFEKLGLSEELLKSINELGFEKPTPIQENIIPVILEGYDVIGQAQTGTGKTLAFSSILLTNLKERKKKPQAYILSPTRELTMQIHEELKKLGKYSSLRFACVYGGSGIEKQIKSIKKGVDIVVGTPGRMMDLMRRKVLQLDEVSYVVLDEADEMLNMGFVEDIETIISKTNPDHTTMLFSATMPEGIKKIAKKYMKPDYKHIQVKQKTITANTVKQYYFEVKQKDRFETLCRIIDSETVQSGIIFCRTKRSVDEVTEQMQKANYNVEAMHGDLNQDHRMRTLKKFKEGTIHYLIATDVAARGIDVENISHVINYELPQEVDLYVHRIGRTGRANREGKAYTIVVGKEERYLKEIERKTKSHIEKLEVPTLTQIHQHKVTELMYKLEDMILNGEHKPMKDLVNQIENHMLKDVTAALIELSLNQQIGYPYTKEKLESSSKRKKGASEGYTRLFLTVGSMDKAKKKDIIHFLVSKANIRESDIQGIDIKRKFTFVNINDKAIKKVMQHCQKEKLNGRKVEIEQANSR</sequence>
<feature type="domain" description="Helicase C-terminal" evidence="8">
    <location>
        <begin position="215"/>
        <end position="375"/>
    </location>
</feature>
<name>A0A2T3FST7_9FIRM</name>
<evidence type="ECO:0000256" key="4">
    <source>
        <dbReference type="ARBA" id="ARBA00022840"/>
    </source>
</evidence>
<keyword evidence="3 6" id="KW-0347">Helicase</keyword>
<dbReference type="GeneID" id="77471456"/>
<dbReference type="GO" id="GO:0016787">
    <property type="term" value="F:hydrolase activity"/>
    <property type="evidence" value="ECO:0007669"/>
    <property type="project" value="UniProtKB-KW"/>
</dbReference>
<dbReference type="RefSeq" id="WP_106988470.1">
    <property type="nucleotide sequence ID" value="NZ_DBGCOW010000011.1"/>
</dbReference>
<feature type="domain" description="DEAD-box RNA helicase Q" evidence="9">
    <location>
        <begin position="2"/>
        <end position="30"/>
    </location>
</feature>
<dbReference type="AlphaFoldDB" id="A0A2T3FST7"/>
<organism evidence="11 12">
    <name type="scientific">Faecalibacillus faecis</name>
    <dbReference type="NCBI Taxonomy" id="1982628"/>
    <lineage>
        <taxon>Bacteria</taxon>
        <taxon>Bacillati</taxon>
        <taxon>Bacillota</taxon>
        <taxon>Erysipelotrichia</taxon>
        <taxon>Erysipelotrichales</taxon>
        <taxon>Coprobacillaceae</taxon>
        <taxon>Faecalibacillus</taxon>
    </lineage>
</organism>
<dbReference type="InterPro" id="IPR014001">
    <property type="entry name" value="Helicase_ATP-bd"/>
</dbReference>
<evidence type="ECO:0000256" key="1">
    <source>
        <dbReference type="ARBA" id="ARBA00022741"/>
    </source>
</evidence>
<dbReference type="PROSITE" id="PS51192">
    <property type="entry name" value="HELICASE_ATP_BIND_1"/>
    <property type="match status" value="1"/>
</dbReference>
<dbReference type="GO" id="GO:0003724">
    <property type="term" value="F:RNA helicase activity"/>
    <property type="evidence" value="ECO:0007669"/>
    <property type="project" value="InterPro"/>
</dbReference>
<dbReference type="Gene3D" id="3.40.50.300">
    <property type="entry name" value="P-loop containing nucleotide triphosphate hydrolases"/>
    <property type="match status" value="2"/>
</dbReference>
<dbReference type="InterPro" id="IPR005580">
    <property type="entry name" value="DbpA/CsdA_RNA-bd_dom"/>
</dbReference>
<dbReference type="Pfam" id="PF03880">
    <property type="entry name" value="DbpA"/>
    <property type="match status" value="1"/>
</dbReference>
<dbReference type="PANTHER" id="PTHR47963">
    <property type="entry name" value="DEAD-BOX ATP-DEPENDENT RNA HELICASE 47, MITOCHONDRIAL"/>
    <property type="match status" value="1"/>
</dbReference>
<dbReference type="InterPro" id="IPR001650">
    <property type="entry name" value="Helicase_C-like"/>
</dbReference>
<evidence type="ECO:0000313" key="11">
    <source>
        <dbReference type="EMBL" id="PST38345.1"/>
    </source>
</evidence>
<feature type="domain" description="Helicase ATP-binding" evidence="7">
    <location>
        <begin position="33"/>
        <end position="203"/>
    </location>
</feature>
<dbReference type="InterPro" id="IPR044742">
    <property type="entry name" value="DEAD/DEAH_RhlB"/>
</dbReference>
<dbReference type="CDD" id="cd12252">
    <property type="entry name" value="RRM_DbpA"/>
    <property type="match status" value="1"/>
</dbReference>
<reference evidence="10" key="3">
    <citation type="submission" date="2021-10" db="EMBL/GenBank/DDBJ databases">
        <title>Collection of gut derived symbiotic bacterial strains cultured from healthy donors.</title>
        <authorList>
            <person name="Lin H."/>
            <person name="Littmann E."/>
            <person name="Kohout C."/>
            <person name="Pamer E.G."/>
        </authorList>
    </citation>
    <scope>NUCLEOTIDE SEQUENCE</scope>
    <source>
        <strain evidence="10">DFI.4.48</strain>
    </source>
</reference>
<evidence type="ECO:0000256" key="5">
    <source>
        <dbReference type="PROSITE-ProRule" id="PRU00552"/>
    </source>
</evidence>
<evidence type="ECO:0000313" key="12">
    <source>
        <dbReference type="Proteomes" id="UP000241201"/>
    </source>
</evidence>
<dbReference type="CDD" id="cd00268">
    <property type="entry name" value="DEADc"/>
    <property type="match status" value="1"/>
</dbReference>
<keyword evidence="4 6" id="KW-0067">ATP-binding</keyword>
<dbReference type="InterPro" id="IPR014014">
    <property type="entry name" value="RNA_helicase_DEAD_Q_motif"/>
</dbReference>
<dbReference type="GO" id="GO:0005829">
    <property type="term" value="C:cytosol"/>
    <property type="evidence" value="ECO:0007669"/>
    <property type="project" value="TreeGrafter"/>
</dbReference>
<feature type="short sequence motif" description="Q motif" evidence="5">
    <location>
        <begin position="2"/>
        <end position="30"/>
    </location>
</feature>
<keyword evidence="12" id="KW-1185">Reference proteome</keyword>